<sequence length="96" mass="11013">MKIWGLFQKQSNAMEYKKTDAPQPDVKEEEEEKEEEKDKGDEDEEGEEKLEEKQKSDAEEDGGTVSQEEEDRKPKAEVKVGWCGSGCRNQPMSKSE</sequence>
<feature type="compositionally biased region" description="Polar residues" evidence="1">
    <location>
        <begin position="87"/>
        <end position="96"/>
    </location>
</feature>
<protein>
    <submittedName>
        <fullName evidence="3">Calnexin-like</fullName>
    </submittedName>
</protein>
<dbReference type="InParanoid" id="A0A1S3GWJ1"/>
<dbReference type="AlphaFoldDB" id="A0A1S3GWJ1"/>
<accession>A0A1S3GWJ1</accession>
<reference evidence="3" key="1">
    <citation type="submission" date="2025-08" db="UniProtKB">
        <authorList>
            <consortium name="RefSeq"/>
        </authorList>
    </citation>
    <scope>IDENTIFICATION</scope>
    <source>
        <tissue evidence="3">Kidney</tissue>
    </source>
</reference>
<feature type="compositionally biased region" description="Acidic residues" evidence="1">
    <location>
        <begin position="27"/>
        <end position="49"/>
    </location>
</feature>
<dbReference type="GeneID" id="106002285"/>
<name>A0A1S3GWJ1_DIPOR</name>
<evidence type="ECO:0000256" key="1">
    <source>
        <dbReference type="SAM" id="MobiDB-lite"/>
    </source>
</evidence>
<evidence type="ECO:0000313" key="2">
    <source>
        <dbReference type="Proteomes" id="UP000081671"/>
    </source>
</evidence>
<evidence type="ECO:0000313" key="3">
    <source>
        <dbReference type="RefSeq" id="XP_012892639.1"/>
    </source>
</evidence>
<keyword evidence="2" id="KW-1185">Reference proteome</keyword>
<proteinExistence type="predicted"/>
<gene>
    <name evidence="3" type="primary">LOC106002285</name>
</gene>
<organism evidence="2 3">
    <name type="scientific">Dipodomys ordii</name>
    <name type="common">Ord's kangaroo rat</name>
    <dbReference type="NCBI Taxonomy" id="10020"/>
    <lineage>
        <taxon>Eukaryota</taxon>
        <taxon>Metazoa</taxon>
        <taxon>Chordata</taxon>
        <taxon>Craniata</taxon>
        <taxon>Vertebrata</taxon>
        <taxon>Euteleostomi</taxon>
        <taxon>Mammalia</taxon>
        <taxon>Eutheria</taxon>
        <taxon>Euarchontoglires</taxon>
        <taxon>Glires</taxon>
        <taxon>Rodentia</taxon>
        <taxon>Castorimorpha</taxon>
        <taxon>Heteromyidae</taxon>
        <taxon>Dipodomyinae</taxon>
        <taxon>Dipodomys</taxon>
    </lineage>
</organism>
<dbReference type="RefSeq" id="XP_012892639.1">
    <property type="nucleotide sequence ID" value="XM_013037185.1"/>
</dbReference>
<dbReference type="KEGG" id="dord:106002285"/>
<feature type="region of interest" description="Disordered" evidence="1">
    <location>
        <begin position="1"/>
        <end position="96"/>
    </location>
</feature>
<dbReference type="Proteomes" id="UP000081671">
    <property type="component" value="Unplaced"/>
</dbReference>